<dbReference type="PIRSF" id="PIRSF000398">
    <property type="entry name" value="M_m6A_EcoRV"/>
    <property type="match status" value="1"/>
</dbReference>
<dbReference type="InterPro" id="IPR029063">
    <property type="entry name" value="SAM-dependent_MTases_sf"/>
</dbReference>
<comment type="catalytic activity">
    <reaction evidence="6">
        <text>a 2'-deoxyadenosine in DNA + S-adenosyl-L-methionine = an N(6)-methyl-2'-deoxyadenosine in DNA + S-adenosyl-L-homocysteine + H(+)</text>
        <dbReference type="Rhea" id="RHEA:15197"/>
        <dbReference type="Rhea" id="RHEA-COMP:12418"/>
        <dbReference type="Rhea" id="RHEA-COMP:12419"/>
        <dbReference type="ChEBI" id="CHEBI:15378"/>
        <dbReference type="ChEBI" id="CHEBI:57856"/>
        <dbReference type="ChEBI" id="CHEBI:59789"/>
        <dbReference type="ChEBI" id="CHEBI:90615"/>
        <dbReference type="ChEBI" id="CHEBI:90616"/>
        <dbReference type="EC" id="2.1.1.72"/>
    </reaction>
</comment>
<sequence>MITSPLRYPGGKAKLFPFFVELIRENRLFGAEYCEPYAGGAGLAIRLLVNGFVDRISINDIDQSIYSFWVSALFNTEKFCRLIERTPVDIDQWHRQLEIWEAGDFENKLELGFSAYFLNRTNRSGIIEGAGPIGGYAQKGSWKIDVRLVKEKQIENLKALSRYANQIRVTNADAFDFFGEAVGYEKSFIYLDPPYFVKGHKLYKNFYRAEDHLNIAAELKRRRKARWVVSYDNVPEIRDAYSSFAPITYLLNYSAGEKNTGSEVIFLSDALRPPQVAGFSIGNVRRAIRSKPTRDRDARSTKAKVRLTSKS</sequence>
<gene>
    <name evidence="8" type="ORF">PQJ73_05285</name>
</gene>
<feature type="compositionally biased region" description="Basic residues" evidence="7">
    <location>
        <begin position="301"/>
        <end position="311"/>
    </location>
</feature>
<evidence type="ECO:0000256" key="5">
    <source>
        <dbReference type="ARBA" id="ARBA00022691"/>
    </source>
</evidence>
<dbReference type="GO" id="GO:0008168">
    <property type="term" value="F:methyltransferase activity"/>
    <property type="evidence" value="ECO:0007669"/>
    <property type="project" value="UniProtKB-KW"/>
</dbReference>
<evidence type="ECO:0000256" key="7">
    <source>
        <dbReference type="SAM" id="MobiDB-lite"/>
    </source>
</evidence>
<dbReference type="Pfam" id="PF02086">
    <property type="entry name" value="MethyltransfD12"/>
    <property type="match status" value="1"/>
</dbReference>
<keyword evidence="9" id="KW-1185">Reference proteome</keyword>
<dbReference type="PRINTS" id="PR00505">
    <property type="entry name" value="D12N6MTFRASE"/>
</dbReference>
<evidence type="ECO:0000256" key="6">
    <source>
        <dbReference type="ARBA" id="ARBA00047942"/>
    </source>
</evidence>
<dbReference type="PANTHER" id="PTHR30481">
    <property type="entry name" value="DNA ADENINE METHYLASE"/>
    <property type="match status" value="1"/>
</dbReference>
<proteinExistence type="inferred from homology"/>
<dbReference type="Gene3D" id="3.40.50.150">
    <property type="entry name" value="Vaccinia Virus protein VP39"/>
    <property type="match status" value="1"/>
</dbReference>
<dbReference type="EMBL" id="JAQQLI010000005">
    <property type="protein sequence ID" value="MDC7785089.1"/>
    <property type="molecule type" value="Genomic_DNA"/>
</dbReference>
<dbReference type="PANTHER" id="PTHR30481:SF2">
    <property type="entry name" value="SITE-SPECIFIC DNA-METHYLTRANSFERASE (ADENINE-SPECIFIC)"/>
    <property type="match status" value="1"/>
</dbReference>
<evidence type="ECO:0000256" key="4">
    <source>
        <dbReference type="ARBA" id="ARBA00022679"/>
    </source>
</evidence>
<keyword evidence="4" id="KW-0808">Transferase</keyword>
<evidence type="ECO:0000256" key="3">
    <source>
        <dbReference type="ARBA" id="ARBA00022603"/>
    </source>
</evidence>
<reference evidence="8" key="2">
    <citation type="submission" date="2023-02" db="EMBL/GenBank/DDBJ databases">
        <authorList>
            <person name="Rayyan A."/>
            <person name="Meyer T."/>
            <person name="Kyndt J.A."/>
        </authorList>
    </citation>
    <scope>NUCLEOTIDE SEQUENCE</scope>
    <source>
        <strain evidence="8">DSM 9987</strain>
    </source>
</reference>
<accession>A0ABT5J723</accession>
<dbReference type="RefSeq" id="WP_272775938.1">
    <property type="nucleotide sequence ID" value="NZ_JAQQLI010000005.1"/>
</dbReference>
<dbReference type="Gene3D" id="1.10.1020.10">
    <property type="entry name" value="Adenine-specific Methyltransferase, Domain 2"/>
    <property type="match status" value="1"/>
</dbReference>
<keyword evidence="3 8" id="KW-0489">Methyltransferase</keyword>
<reference evidence="8" key="1">
    <citation type="journal article" date="2023" name="Microbiol Resour">
        <title>Genome Sequences of Rhodoplanes serenus and Two Thermotolerant Strains, Rhodoplanes tepidamans and 'Rhodoplanes cryptolactis,' Further Refine the Genus.</title>
        <authorList>
            <person name="Rayyan A.A."/>
            <person name="Kyndt J.A."/>
        </authorList>
    </citation>
    <scope>NUCLEOTIDE SEQUENCE</scope>
    <source>
        <strain evidence="8">DSM 9987</strain>
    </source>
</reference>
<evidence type="ECO:0000313" key="9">
    <source>
        <dbReference type="Proteomes" id="UP001165652"/>
    </source>
</evidence>
<dbReference type="InterPro" id="IPR012263">
    <property type="entry name" value="M_m6A_EcoRV"/>
</dbReference>
<dbReference type="Proteomes" id="UP001165652">
    <property type="component" value="Unassembled WGS sequence"/>
</dbReference>
<organism evidence="8 9">
    <name type="scientific">Rhodoplanes tepidamans</name>
    <name type="common">Rhodoplanes cryptolactis</name>
    <dbReference type="NCBI Taxonomy" id="200616"/>
    <lineage>
        <taxon>Bacteria</taxon>
        <taxon>Pseudomonadati</taxon>
        <taxon>Pseudomonadota</taxon>
        <taxon>Alphaproteobacteria</taxon>
        <taxon>Hyphomicrobiales</taxon>
        <taxon>Nitrobacteraceae</taxon>
        <taxon>Rhodoplanes</taxon>
    </lineage>
</organism>
<dbReference type="GO" id="GO:0032259">
    <property type="term" value="P:methylation"/>
    <property type="evidence" value="ECO:0007669"/>
    <property type="project" value="UniProtKB-KW"/>
</dbReference>
<dbReference type="InterPro" id="IPR023095">
    <property type="entry name" value="Ade_MeTrfase_dom_2"/>
</dbReference>
<feature type="region of interest" description="Disordered" evidence="7">
    <location>
        <begin position="290"/>
        <end position="311"/>
    </location>
</feature>
<dbReference type="InterPro" id="IPR012327">
    <property type="entry name" value="MeTrfase_D12"/>
</dbReference>
<comment type="caution">
    <text evidence="8">The sequence shown here is derived from an EMBL/GenBank/DDBJ whole genome shotgun (WGS) entry which is preliminary data.</text>
</comment>
<protein>
    <recommendedName>
        <fullName evidence="2">site-specific DNA-methyltransferase (adenine-specific)</fullName>
        <ecNumber evidence="2">2.1.1.72</ecNumber>
    </recommendedName>
</protein>
<name>A0ABT5J723_RHOTP</name>
<keyword evidence="5" id="KW-0949">S-adenosyl-L-methionine</keyword>
<dbReference type="EC" id="2.1.1.72" evidence="2"/>
<comment type="similarity">
    <text evidence="1">Belongs to the N(4)/N(6)-methyltransferase family.</text>
</comment>
<evidence type="ECO:0000256" key="1">
    <source>
        <dbReference type="ARBA" id="ARBA00006594"/>
    </source>
</evidence>
<evidence type="ECO:0000256" key="2">
    <source>
        <dbReference type="ARBA" id="ARBA00011900"/>
    </source>
</evidence>
<evidence type="ECO:0000313" key="8">
    <source>
        <dbReference type="EMBL" id="MDC7785089.1"/>
    </source>
</evidence>
<dbReference type="SUPFAM" id="SSF53335">
    <property type="entry name" value="S-adenosyl-L-methionine-dependent methyltransferases"/>
    <property type="match status" value="1"/>
</dbReference>